<dbReference type="OrthoDB" id="416253at2759"/>
<dbReference type="STRING" id="105785.A0A2J7Q2J5"/>
<dbReference type="PIRSF" id="PIRSF000097">
    <property type="entry name" value="AKR"/>
    <property type="match status" value="1"/>
</dbReference>
<feature type="active site" description="Proton donor" evidence="4">
    <location>
        <position position="50"/>
    </location>
</feature>
<dbReference type="EMBL" id="NEVH01019370">
    <property type="protein sequence ID" value="PNF22802.1"/>
    <property type="molecule type" value="Genomic_DNA"/>
</dbReference>
<evidence type="ECO:0000313" key="8">
    <source>
        <dbReference type="EMBL" id="PNF22802.1"/>
    </source>
</evidence>
<feature type="domain" description="NADP-dependent oxidoreductase" evidence="7">
    <location>
        <begin position="17"/>
        <end position="303"/>
    </location>
</feature>
<name>A0A2J7Q2J5_9NEOP</name>
<organism evidence="8 9">
    <name type="scientific">Cryptotermes secundus</name>
    <dbReference type="NCBI Taxonomy" id="105785"/>
    <lineage>
        <taxon>Eukaryota</taxon>
        <taxon>Metazoa</taxon>
        <taxon>Ecdysozoa</taxon>
        <taxon>Arthropoda</taxon>
        <taxon>Hexapoda</taxon>
        <taxon>Insecta</taxon>
        <taxon>Pterygota</taxon>
        <taxon>Neoptera</taxon>
        <taxon>Polyneoptera</taxon>
        <taxon>Dictyoptera</taxon>
        <taxon>Blattodea</taxon>
        <taxon>Blattoidea</taxon>
        <taxon>Termitoidae</taxon>
        <taxon>Kalotermitidae</taxon>
        <taxon>Cryptotermitinae</taxon>
        <taxon>Cryptotermes</taxon>
    </lineage>
</organism>
<dbReference type="GO" id="GO:0016491">
    <property type="term" value="F:oxidoreductase activity"/>
    <property type="evidence" value="ECO:0007669"/>
    <property type="project" value="UniProtKB-KW"/>
</dbReference>
<evidence type="ECO:0000256" key="4">
    <source>
        <dbReference type="PIRSR" id="PIRSR000097-1"/>
    </source>
</evidence>
<evidence type="ECO:0000256" key="1">
    <source>
        <dbReference type="ARBA" id="ARBA00007905"/>
    </source>
</evidence>
<reference evidence="8 9" key="1">
    <citation type="submission" date="2017-12" db="EMBL/GenBank/DDBJ databases">
        <title>Hemimetabolous genomes reveal molecular basis of termite eusociality.</title>
        <authorList>
            <person name="Harrison M.C."/>
            <person name="Jongepier E."/>
            <person name="Robertson H.M."/>
            <person name="Arning N."/>
            <person name="Bitard-Feildel T."/>
            <person name="Chao H."/>
            <person name="Childers C.P."/>
            <person name="Dinh H."/>
            <person name="Doddapaneni H."/>
            <person name="Dugan S."/>
            <person name="Gowin J."/>
            <person name="Greiner C."/>
            <person name="Han Y."/>
            <person name="Hu H."/>
            <person name="Hughes D.S.T."/>
            <person name="Huylmans A.-K."/>
            <person name="Kemena C."/>
            <person name="Kremer L.P.M."/>
            <person name="Lee S.L."/>
            <person name="Lopez-Ezquerra A."/>
            <person name="Mallet L."/>
            <person name="Monroy-Kuhn J.M."/>
            <person name="Moser A."/>
            <person name="Murali S.C."/>
            <person name="Muzny D.M."/>
            <person name="Otani S."/>
            <person name="Piulachs M.-D."/>
            <person name="Poelchau M."/>
            <person name="Qu J."/>
            <person name="Schaub F."/>
            <person name="Wada-Katsumata A."/>
            <person name="Worley K.C."/>
            <person name="Xie Q."/>
            <person name="Ylla G."/>
            <person name="Poulsen M."/>
            <person name="Gibbs R.A."/>
            <person name="Schal C."/>
            <person name="Richards S."/>
            <person name="Belles X."/>
            <person name="Korb J."/>
            <person name="Bornberg-Bauer E."/>
        </authorList>
    </citation>
    <scope>NUCLEOTIDE SEQUENCE [LARGE SCALE GENOMIC DNA]</scope>
    <source>
        <tissue evidence="8">Whole body</tissue>
    </source>
</reference>
<keyword evidence="2" id="KW-0521">NADP</keyword>
<comment type="caution">
    <text evidence="8">The sequence shown here is derived from an EMBL/GenBank/DDBJ whole genome shotgun (WGS) entry which is preliminary data.</text>
</comment>
<feature type="binding site" evidence="5">
    <location>
        <position position="112"/>
    </location>
    <ligand>
        <name>substrate</name>
    </ligand>
</feature>
<dbReference type="SUPFAM" id="SSF51430">
    <property type="entry name" value="NAD(P)-linked oxidoreductase"/>
    <property type="match status" value="1"/>
</dbReference>
<sequence>MATNSVLLGSGQRMPLLGLGTWQAKPEEVEKAVEVALEEGYRLIDTAFNYNNEEAIGRALRCWVDAGRCRREDLFITTKLPHVGNRASDVEKYLTTSLRRLQLDYVDLYLVHVPFGFVPDKTSENPAKNADGSYILDDTDLLAVWKAMEQQVDLGRTRNIGLSNFNISQLEQIASVARICPATLQVELHAYLQQPALRACCAKLGIPITAYSPLGSPGAKIHFQQKYNFQYQENNEPDLLEHPLVKQIAGSHEKSPAQVLLRHLIQQGIIVIPKSANPTRIKENGKIFDFQLTPEEMIQLNRLDRGENGRIINFLFWKGVEKHPEYPFKL</sequence>
<dbReference type="PRINTS" id="PR00069">
    <property type="entry name" value="ALDKETRDTASE"/>
</dbReference>
<dbReference type="PROSITE" id="PS00063">
    <property type="entry name" value="ALDOKETO_REDUCTASE_3"/>
    <property type="match status" value="1"/>
</dbReference>
<dbReference type="Gene3D" id="3.20.20.100">
    <property type="entry name" value="NADP-dependent oxidoreductase domain"/>
    <property type="match status" value="1"/>
</dbReference>
<evidence type="ECO:0000256" key="5">
    <source>
        <dbReference type="PIRSR" id="PIRSR000097-2"/>
    </source>
</evidence>
<comment type="similarity">
    <text evidence="1">Belongs to the aldo/keto reductase family.</text>
</comment>
<evidence type="ECO:0000259" key="7">
    <source>
        <dbReference type="Pfam" id="PF00248"/>
    </source>
</evidence>
<keyword evidence="3" id="KW-0560">Oxidoreductase</keyword>
<dbReference type="FunFam" id="3.20.20.100:FF:000006">
    <property type="entry name" value="Aldo-keto reductase family 1 member A1"/>
    <property type="match status" value="1"/>
</dbReference>
<accession>A0A2J7Q2J5</accession>
<dbReference type="InterPro" id="IPR018170">
    <property type="entry name" value="Aldo/ket_reductase_CS"/>
</dbReference>
<dbReference type="InterPro" id="IPR036812">
    <property type="entry name" value="NAD(P)_OxRdtase_dom_sf"/>
</dbReference>
<proteinExistence type="inferred from homology"/>
<dbReference type="AlphaFoldDB" id="A0A2J7Q2J5"/>
<protein>
    <submittedName>
        <fullName evidence="8">Alcohol dehydrogenase [NADP(+)]</fullName>
    </submittedName>
</protein>
<dbReference type="PROSITE" id="PS00798">
    <property type="entry name" value="ALDOKETO_REDUCTASE_1"/>
    <property type="match status" value="1"/>
</dbReference>
<dbReference type="PANTHER" id="PTHR11732">
    <property type="entry name" value="ALDO/KETO REDUCTASE"/>
    <property type="match status" value="1"/>
</dbReference>
<evidence type="ECO:0000313" key="9">
    <source>
        <dbReference type="Proteomes" id="UP000235965"/>
    </source>
</evidence>
<dbReference type="InParanoid" id="A0A2J7Q2J5"/>
<dbReference type="PROSITE" id="PS00062">
    <property type="entry name" value="ALDOKETO_REDUCTASE_2"/>
    <property type="match status" value="1"/>
</dbReference>
<evidence type="ECO:0000256" key="3">
    <source>
        <dbReference type="ARBA" id="ARBA00023002"/>
    </source>
</evidence>
<dbReference type="Pfam" id="PF00248">
    <property type="entry name" value="Aldo_ket_red"/>
    <property type="match status" value="1"/>
</dbReference>
<evidence type="ECO:0000256" key="6">
    <source>
        <dbReference type="PIRSR" id="PIRSR000097-3"/>
    </source>
</evidence>
<keyword evidence="9" id="KW-1185">Reference proteome</keyword>
<dbReference type="InterPro" id="IPR020471">
    <property type="entry name" value="AKR"/>
</dbReference>
<feature type="site" description="Lowers pKa of active site Tyr" evidence="6">
    <location>
        <position position="79"/>
    </location>
</feature>
<evidence type="ECO:0000256" key="2">
    <source>
        <dbReference type="ARBA" id="ARBA00022857"/>
    </source>
</evidence>
<dbReference type="Proteomes" id="UP000235965">
    <property type="component" value="Unassembled WGS sequence"/>
</dbReference>
<gene>
    <name evidence="8" type="ORF">B7P43_G02523</name>
</gene>
<dbReference type="InterPro" id="IPR023210">
    <property type="entry name" value="NADP_OxRdtase_dom"/>
</dbReference>